<accession>A0A6C0BDS0</accession>
<sequence length="148" mass="17841">MSSLQNMLNYLDEKSLINLIEELENLFIEKSLTKILYTFLTIKTTFGKCYRNLYRQFDTKIQIYKHIYTGFSQVSIIDNIDMCNNPHYYVLQVIPYLEDIKQYLFNIVLESEDKIKNLCYGDKIYISDIYNLEIDVPYHKYILYKYST</sequence>
<organism evidence="1">
    <name type="scientific">viral metagenome</name>
    <dbReference type="NCBI Taxonomy" id="1070528"/>
    <lineage>
        <taxon>unclassified sequences</taxon>
        <taxon>metagenomes</taxon>
        <taxon>organismal metagenomes</taxon>
    </lineage>
</organism>
<reference evidence="1" key="1">
    <citation type="journal article" date="2020" name="Nature">
        <title>Giant virus diversity and host interactions through global metagenomics.</title>
        <authorList>
            <person name="Schulz F."/>
            <person name="Roux S."/>
            <person name="Paez-Espino D."/>
            <person name="Jungbluth S."/>
            <person name="Walsh D.A."/>
            <person name="Denef V.J."/>
            <person name="McMahon K.D."/>
            <person name="Konstantinidis K.T."/>
            <person name="Eloe-Fadrosh E.A."/>
            <person name="Kyrpides N.C."/>
            <person name="Woyke T."/>
        </authorList>
    </citation>
    <scope>NUCLEOTIDE SEQUENCE</scope>
    <source>
        <strain evidence="1">GVMAG-M-3300010160-60</strain>
    </source>
</reference>
<name>A0A6C0BDS0_9ZZZZ</name>
<proteinExistence type="predicted"/>
<dbReference type="AlphaFoldDB" id="A0A6C0BDS0"/>
<evidence type="ECO:0000313" key="1">
    <source>
        <dbReference type="EMBL" id="QHS90417.1"/>
    </source>
</evidence>
<dbReference type="EMBL" id="MN739135">
    <property type="protein sequence ID" value="QHS90417.1"/>
    <property type="molecule type" value="Genomic_DNA"/>
</dbReference>
<protein>
    <submittedName>
        <fullName evidence="1">Uncharacterized protein</fullName>
    </submittedName>
</protein>